<dbReference type="OrthoDB" id="9792068at2"/>
<feature type="domain" description="Flagellar basal body rod protein N-terminal" evidence="7">
    <location>
        <begin position="13"/>
        <end position="38"/>
    </location>
</feature>
<keyword evidence="4 6" id="KW-0975">Bacterial flagellum</keyword>
<dbReference type="InterPro" id="IPR001444">
    <property type="entry name" value="Flag_bb_rod_N"/>
</dbReference>
<reference evidence="8 9" key="1">
    <citation type="submission" date="2013-08" db="EMBL/GenBank/DDBJ databases">
        <authorList>
            <person name="Huang J."/>
            <person name="Wang G."/>
        </authorList>
    </citation>
    <scope>NUCLEOTIDE SEQUENCE [LARGE SCALE GENOMIC DNA]</scope>
    <source>
        <strain evidence="8 9">JSM 076056</strain>
    </source>
</reference>
<sequence>MGLFSSTIHNLESSLDYASAKNKTISSNIANVDTPNYKAKEVSFKGVLSEEVGRLDAKRTNDKHMSFESSNPTFTVKERSSTTFNNNGNNVDMDQEMTELAKNQLNYQALVNRLNGKFRTLQDVLKGGS</sequence>
<evidence type="ECO:0000313" key="8">
    <source>
        <dbReference type="EMBL" id="KGX93175.1"/>
    </source>
</evidence>
<dbReference type="EMBL" id="AVPE01000003">
    <property type="protein sequence ID" value="KGX93175.1"/>
    <property type="molecule type" value="Genomic_DNA"/>
</dbReference>
<dbReference type="Pfam" id="PF00460">
    <property type="entry name" value="Flg_bb_rod"/>
    <property type="match status" value="1"/>
</dbReference>
<dbReference type="InterPro" id="IPR006300">
    <property type="entry name" value="FlgB"/>
</dbReference>
<name>A0A0A5GPT5_9BACI</name>
<keyword evidence="8" id="KW-0282">Flagellum</keyword>
<dbReference type="PIRSF" id="PIRSF002889">
    <property type="entry name" value="Rod_FlgB"/>
    <property type="match status" value="1"/>
</dbReference>
<evidence type="ECO:0000256" key="3">
    <source>
        <dbReference type="ARBA" id="ARBA00014376"/>
    </source>
</evidence>
<dbReference type="GO" id="GO:0071978">
    <property type="term" value="P:bacterial-type flagellum-dependent swarming motility"/>
    <property type="evidence" value="ECO:0007669"/>
    <property type="project" value="TreeGrafter"/>
</dbReference>
<comment type="similarity">
    <text evidence="2 6">Belongs to the flagella basal body rod proteins family.</text>
</comment>
<comment type="subunit">
    <text evidence="6">The basal body constitutes a major portion of the flagellar organelle and consists of a number of rings mounted on a central rod.</text>
</comment>
<keyword evidence="8" id="KW-0966">Cell projection</keyword>
<dbReference type="RefSeq" id="WP_026799769.1">
    <property type="nucleotide sequence ID" value="NZ_AULI01000005.1"/>
</dbReference>
<evidence type="ECO:0000256" key="2">
    <source>
        <dbReference type="ARBA" id="ARBA00009677"/>
    </source>
</evidence>
<comment type="subcellular location">
    <subcellularLocation>
        <location evidence="1 6">Bacterial flagellum basal body</location>
    </subcellularLocation>
</comment>
<evidence type="ECO:0000259" key="7">
    <source>
        <dbReference type="Pfam" id="PF00460"/>
    </source>
</evidence>
<comment type="caution">
    <text evidence="8">The sequence shown here is derived from an EMBL/GenBank/DDBJ whole genome shotgun (WGS) entry which is preliminary data.</text>
</comment>
<evidence type="ECO:0000256" key="6">
    <source>
        <dbReference type="PIRNR" id="PIRNR002889"/>
    </source>
</evidence>
<accession>A0A0A5GPT5</accession>
<evidence type="ECO:0000256" key="4">
    <source>
        <dbReference type="ARBA" id="ARBA00023143"/>
    </source>
</evidence>
<dbReference type="PANTHER" id="PTHR30435:SF12">
    <property type="entry name" value="FLAGELLAR BASAL BODY ROD PROTEIN FLGB"/>
    <property type="match status" value="1"/>
</dbReference>
<evidence type="ECO:0000256" key="5">
    <source>
        <dbReference type="ARBA" id="ARBA00024934"/>
    </source>
</evidence>
<dbReference type="NCBIfam" id="TIGR01396">
    <property type="entry name" value="FlgB"/>
    <property type="match status" value="1"/>
</dbReference>
<protein>
    <recommendedName>
        <fullName evidence="3 6">Flagellar basal body rod protein FlgB</fullName>
    </recommendedName>
</protein>
<evidence type="ECO:0000313" key="9">
    <source>
        <dbReference type="Proteomes" id="UP000030528"/>
    </source>
</evidence>
<keyword evidence="9" id="KW-1185">Reference proteome</keyword>
<dbReference type="eggNOG" id="COG1815">
    <property type="taxonomic scope" value="Bacteria"/>
</dbReference>
<dbReference type="AlphaFoldDB" id="A0A0A5GPT5"/>
<gene>
    <name evidence="8" type="ORF">N781_12245</name>
</gene>
<proteinExistence type="inferred from homology"/>
<dbReference type="PANTHER" id="PTHR30435">
    <property type="entry name" value="FLAGELLAR PROTEIN"/>
    <property type="match status" value="1"/>
</dbReference>
<dbReference type="GO" id="GO:0030694">
    <property type="term" value="C:bacterial-type flagellum basal body, rod"/>
    <property type="evidence" value="ECO:0007669"/>
    <property type="project" value="InterPro"/>
</dbReference>
<evidence type="ECO:0000256" key="1">
    <source>
        <dbReference type="ARBA" id="ARBA00004117"/>
    </source>
</evidence>
<organism evidence="8 9">
    <name type="scientific">Pontibacillus halophilus JSM 076056 = DSM 19796</name>
    <dbReference type="NCBI Taxonomy" id="1385510"/>
    <lineage>
        <taxon>Bacteria</taxon>
        <taxon>Bacillati</taxon>
        <taxon>Bacillota</taxon>
        <taxon>Bacilli</taxon>
        <taxon>Bacillales</taxon>
        <taxon>Bacillaceae</taxon>
        <taxon>Pontibacillus</taxon>
    </lineage>
</organism>
<keyword evidence="8" id="KW-0969">Cilium</keyword>
<dbReference type="STRING" id="1385510.GCA_000425205_01320"/>
<comment type="function">
    <text evidence="5 6">Structural component of flagellum, the bacterial motility apparatus. Part of the rod structure of flagellar basal body.</text>
</comment>
<dbReference type="Proteomes" id="UP000030528">
    <property type="component" value="Unassembled WGS sequence"/>
</dbReference>